<feature type="non-terminal residue" evidence="2">
    <location>
        <position position="1"/>
    </location>
</feature>
<evidence type="ECO:0000313" key="3">
    <source>
        <dbReference type="Proteomes" id="UP000193719"/>
    </source>
</evidence>
<comment type="caution">
    <text evidence="2">The sequence shown here is derived from an EMBL/GenBank/DDBJ whole genome shotgun (WGS) entry which is preliminary data.</text>
</comment>
<keyword evidence="3" id="KW-1185">Reference proteome</keyword>
<accession>A0A1Y1UZS3</accession>
<dbReference type="EMBL" id="MCFH01000148">
    <property type="protein sequence ID" value="ORX36976.1"/>
    <property type="molecule type" value="Genomic_DNA"/>
</dbReference>
<dbReference type="AlphaFoldDB" id="A0A1Y1UZS3"/>
<gene>
    <name evidence="1" type="ORF">BCR36DRAFT_239352</name>
    <name evidence="2" type="ORF">BCR36DRAFT_243027</name>
</gene>
<dbReference type="EMBL" id="MCFH01000057">
    <property type="protein sequence ID" value="ORX42954.1"/>
    <property type="molecule type" value="Genomic_DNA"/>
</dbReference>
<organism evidence="2 3">
    <name type="scientific">Piromyces finnis</name>
    <dbReference type="NCBI Taxonomy" id="1754191"/>
    <lineage>
        <taxon>Eukaryota</taxon>
        <taxon>Fungi</taxon>
        <taxon>Fungi incertae sedis</taxon>
        <taxon>Chytridiomycota</taxon>
        <taxon>Chytridiomycota incertae sedis</taxon>
        <taxon>Neocallimastigomycetes</taxon>
        <taxon>Neocallimastigales</taxon>
        <taxon>Neocallimastigaceae</taxon>
        <taxon>Piromyces</taxon>
    </lineage>
</organism>
<dbReference type="Proteomes" id="UP000193719">
    <property type="component" value="Unassembled WGS sequence"/>
</dbReference>
<proteinExistence type="predicted"/>
<evidence type="ECO:0000313" key="1">
    <source>
        <dbReference type="EMBL" id="ORX36976.1"/>
    </source>
</evidence>
<feature type="non-terminal residue" evidence="2">
    <location>
        <position position="302"/>
    </location>
</feature>
<name>A0A1Y1UZS3_9FUNG</name>
<reference evidence="2 3" key="2">
    <citation type="submission" date="2016-08" db="EMBL/GenBank/DDBJ databases">
        <title>Pervasive Adenine N6-methylation of Active Genes in Fungi.</title>
        <authorList>
            <consortium name="DOE Joint Genome Institute"/>
            <person name="Mondo S.J."/>
            <person name="Dannebaum R.O."/>
            <person name="Kuo R.C."/>
            <person name="Labutti K."/>
            <person name="Haridas S."/>
            <person name="Kuo A."/>
            <person name="Salamov A."/>
            <person name="Ahrendt S.R."/>
            <person name="Lipzen A."/>
            <person name="Sullivan W."/>
            <person name="Andreopoulos W.B."/>
            <person name="Clum A."/>
            <person name="Lindquist E."/>
            <person name="Daum C."/>
            <person name="Ramamoorthy G.K."/>
            <person name="Gryganskyi A."/>
            <person name="Culley D."/>
            <person name="Magnuson J.K."/>
            <person name="James T.Y."/>
            <person name="O'Malley M.A."/>
            <person name="Stajich J.E."/>
            <person name="Spatafora J.W."/>
            <person name="Visel A."/>
            <person name="Grigoriev I.V."/>
        </authorList>
    </citation>
    <scope>NUCLEOTIDE SEQUENCE [LARGE SCALE GENOMIC DNA]</scope>
    <source>
        <strain evidence="3">finn</strain>
        <strain evidence="2">Finn</strain>
    </source>
</reference>
<evidence type="ECO:0000313" key="2">
    <source>
        <dbReference type="EMBL" id="ORX42954.1"/>
    </source>
</evidence>
<reference evidence="2 3" key="1">
    <citation type="submission" date="2016-08" db="EMBL/GenBank/DDBJ databases">
        <title>Genomes of anaerobic fungi encode conserved fungal cellulosomes for biomass hydrolysis.</title>
        <authorList>
            <consortium name="DOE Joint Genome Institute"/>
            <person name="Haitjema C.H."/>
            <person name="Gilmore S.P."/>
            <person name="Henske J.K."/>
            <person name="Solomon K.V."/>
            <person name="De Groot R."/>
            <person name="Kuo A."/>
            <person name="Mondo S.J."/>
            <person name="Salamov A.A."/>
            <person name="Labutti K."/>
            <person name="Zhao Z."/>
            <person name="Chiniquy J."/>
            <person name="Barry K."/>
            <person name="Brewer H.M."/>
            <person name="Purvine S.O."/>
            <person name="Wright A.T."/>
            <person name="Boxma B."/>
            <person name="Van Alen T."/>
            <person name="Hackstein J.H."/>
            <person name="Baker S.E."/>
            <person name="Grigoriev I.V."/>
            <person name="O'Malley M.A."/>
        </authorList>
    </citation>
    <scope>NUCLEOTIDE SEQUENCE [LARGE SCALE GENOMIC DNA]</scope>
    <source>
        <strain evidence="3">finn</strain>
        <strain evidence="2">Finn</strain>
    </source>
</reference>
<protein>
    <submittedName>
        <fullName evidence="2">Uncharacterized protein</fullName>
    </submittedName>
</protein>
<sequence length="302" mass="34933">TKTRKRRKYNRVRNVKADVNGYTKTFKKQRVTKQQQRKINRAFKEGVSPYVIQDEFNYLDTKPGSTNAVKWVWECNATFRNLCDAWQMTNVTDNQQASGNNNSFGPSVQYSQMTENNALYFSQHQYKYEIYNPTNYDMNLVIYDIICKEETPGSVERGGWDKRSTIQNELSSTDYFTPVNLMCRGNDGIADVVPGTGYTGDLAIVTDSSSRTGTDVFDIQMKPTDSYPFNVYWKVVKKRILRLQPGATHTHVFTYRPKMLLKRGYWAWKYKKHFKNISNTMANAGIPGFTCGTLFKFWGQVS</sequence>